<evidence type="ECO:0000313" key="2">
    <source>
        <dbReference type="EMBL" id="TDP86587.1"/>
    </source>
</evidence>
<keyword evidence="1" id="KW-0732">Signal</keyword>
<feature type="chain" id="PRO_5020636817" description="Secreted protein" evidence="1">
    <location>
        <begin position="25"/>
        <end position="177"/>
    </location>
</feature>
<dbReference type="EMBL" id="SNXY01000006">
    <property type="protein sequence ID" value="TDP86587.1"/>
    <property type="molecule type" value="Genomic_DNA"/>
</dbReference>
<comment type="caution">
    <text evidence="2">The sequence shown here is derived from an EMBL/GenBank/DDBJ whole genome shotgun (WGS) entry which is preliminary data.</text>
</comment>
<evidence type="ECO:0008006" key="4">
    <source>
        <dbReference type="Google" id="ProtNLM"/>
    </source>
</evidence>
<organism evidence="2 3">
    <name type="scientific">Oharaeibacter diazotrophicus</name>
    <dbReference type="NCBI Taxonomy" id="1920512"/>
    <lineage>
        <taxon>Bacteria</taxon>
        <taxon>Pseudomonadati</taxon>
        <taxon>Pseudomonadota</taxon>
        <taxon>Alphaproteobacteria</taxon>
        <taxon>Hyphomicrobiales</taxon>
        <taxon>Pleomorphomonadaceae</taxon>
        <taxon>Oharaeibacter</taxon>
    </lineage>
</organism>
<feature type="signal peptide" evidence="1">
    <location>
        <begin position="1"/>
        <end position="24"/>
    </location>
</feature>
<reference evidence="2 3" key="1">
    <citation type="submission" date="2019-03" db="EMBL/GenBank/DDBJ databases">
        <title>Genomic Encyclopedia of Type Strains, Phase IV (KMG-IV): sequencing the most valuable type-strain genomes for metagenomic binning, comparative biology and taxonomic classification.</title>
        <authorList>
            <person name="Goeker M."/>
        </authorList>
    </citation>
    <scope>NUCLEOTIDE SEQUENCE [LARGE SCALE GENOMIC DNA]</scope>
    <source>
        <strain evidence="2 3">DSM 102969</strain>
    </source>
</reference>
<evidence type="ECO:0000313" key="3">
    <source>
        <dbReference type="Proteomes" id="UP000294547"/>
    </source>
</evidence>
<dbReference type="Proteomes" id="UP000294547">
    <property type="component" value="Unassembled WGS sequence"/>
</dbReference>
<protein>
    <recommendedName>
        <fullName evidence="4">Secreted protein</fullName>
    </recommendedName>
</protein>
<keyword evidence="3" id="KW-1185">Reference proteome</keyword>
<evidence type="ECO:0000256" key="1">
    <source>
        <dbReference type="SAM" id="SignalP"/>
    </source>
</evidence>
<accession>A0A4R6RKV3</accession>
<name>A0A4R6RKV3_9HYPH</name>
<proteinExistence type="predicted"/>
<gene>
    <name evidence="2" type="ORF">EDD54_0466</name>
</gene>
<dbReference type="AlphaFoldDB" id="A0A4R6RKV3"/>
<sequence>MTNRPSFAVTGLVAILAATAPALAKPILMSPSAVAAPAAAAGSNVVRYGKYYEDRISNDCGSGYINCIVNFSKLPDTRHVHFTRIACAGTSSNPPISLALANNGTATSPPRHIPLQIAPATYAQQIFSDKYIYYTNINQEIDVIMQKGSVPYVNFYANGPNAFENLSITCTLTGEIV</sequence>
<dbReference type="RefSeq" id="WP_126536947.1">
    <property type="nucleotide sequence ID" value="NZ_BSPM01000008.1"/>
</dbReference>